<gene>
    <name evidence="2" type="primary">cph1</name>
    <name evidence="2" type="ORF">XINFAN_03964</name>
</gene>
<organism evidence="2 3">
    <name type="scientific">Pseudogemmobacter humi</name>
    <dbReference type="NCBI Taxonomy" id="2483812"/>
    <lineage>
        <taxon>Bacteria</taxon>
        <taxon>Pseudomonadati</taxon>
        <taxon>Pseudomonadota</taxon>
        <taxon>Alphaproteobacteria</taxon>
        <taxon>Rhodobacterales</taxon>
        <taxon>Paracoccaceae</taxon>
        <taxon>Pseudogemmobacter</taxon>
    </lineage>
</organism>
<name>A0A3P5XFV2_9RHOB</name>
<dbReference type="SUPFAM" id="SSF55781">
    <property type="entry name" value="GAF domain-like"/>
    <property type="match status" value="1"/>
</dbReference>
<dbReference type="InterPro" id="IPR035965">
    <property type="entry name" value="PAS-like_dom_sf"/>
</dbReference>
<keyword evidence="3" id="KW-1185">Reference proteome</keyword>
<sequence length="295" mass="30086">MAEDAGGPAGAILPHGAMLVCDPVSLELRCVSQNFRGITRFGGDLFPGLALADILGAAAVHDLRNAAARAGGGPERQGMIAGLRLPCAMGAFDAAIHTHAGAMIVELEPAEPGGQSAEQTLDLLRHMVLRLAQVSDPARLFTMAARLMQAMLGFDRVTVSRFAAEGPEVLASAQLSGAAGPSAAGLPGAVCPGPPLRLIPDTGAAPVRLEPAQGPPPDLAHAWLRVAAPGPLADLRAQGIGAVLTLAVMCGNEPWGTIACHNAAPKTVPLALRIAAELFGQYFALQIAAAGRGLR</sequence>
<evidence type="ECO:0000259" key="1">
    <source>
        <dbReference type="PROSITE" id="PS50046"/>
    </source>
</evidence>
<evidence type="ECO:0000313" key="2">
    <source>
        <dbReference type="EMBL" id="VDC33654.1"/>
    </source>
</evidence>
<reference evidence="2 3" key="1">
    <citation type="submission" date="2018-11" db="EMBL/GenBank/DDBJ databases">
        <authorList>
            <person name="Criscuolo A."/>
        </authorList>
    </citation>
    <scope>NUCLEOTIDE SEQUENCE [LARGE SCALE GENOMIC DNA]</scope>
    <source>
        <strain evidence="2">ACIP111625</strain>
    </source>
</reference>
<dbReference type="InterPro" id="IPR013654">
    <property type="entry name" value="PAS_2"/>
</dbReference>
<dbReference type="Pfam" id="PF01590">
    <property type="entry name" value="GAF"/>
    <property type="match status" value="1"/>
</dbReference>
<dbReference type="InterPro" id="IPR029016">
    <property type="entry name" value="GAF-like_dom_sf"/>
</dbReference>
<dbReference type="GO" id="GO:0006355">
    <property type="term" value="P:regulation of DNA-templated transcription"/>
    <property type="evidence" value="ECO:0007669"/>
    <property type="project" value="InterPro"/>
</dbReference>
<dbReference type="RefSeq" id="WP_124088638.1">
    <property type="nucleotide sequence ID" value="NZ_UXAW01000120.1"/>
</dbReference>
<dbReference type="InterPro" id="IPR003018">
    <property type="entry name" value="GAF"/>
</dbReference>
<keyword evidence="2" id="KW-0808">Transferase</keyword>
<dbReference type="EC" id="2.7.13.3" evidence="2"/>
<dbReference type="Pfam" id="PF08446">
    <property type="entry name" value="PAS_2"/>
    <property type="match status" value="1"/>
</dbReference>
<dbReference type="OrthoDB" id="489241at2"/>
<dbReference type="PROSITE" id="PS50046">
    <property type="entry name" value="PHYTOCHROME_2"/>
    <property type="match status" value="1"/>
</dbReference>
<feature type="domain" description="Phytochrome chromophore attachment site" evidence="1">
    <location>
        <begin position="136"/>
        <end position="281"/>
    </location>
</feature>
<dbReference type="GO" id="GO:0004673">
    <property type="term" value="F:protein histidine kinase activity"/>
    <property type="evidence" value="ECO:0007669"/>
    <property type="project" value="UniProtKB-EC"/>
</dbReference>
<dbReference type="Gene3D" id="3.30.450.20">
    <property type="entry name" value="PAS domain"/>
    <property type="match status" value="1"/>
</dbReference>
<dbReference type="Proteomes" id="UP000277498">
    <property type="component" value="Unassembled WGS sequence"/>
</dbReference>
<dbReference type="AlphaFoldDB" id="A0A3P5XFV2"/>
<protein>
    <submittedName>
        <fullName evidence="2">Phytochrome-like protein cph1</fullName>
        <ecNumber evidence="2">2.7.13.3</ecNumber>
    </submittedName>
</protein>
<proteinExistence type="predicted"/>
<dbReference type="Gene3D" id="3.30.450.40">
    <property type="match status" value="1"/>
</dbReference>
<dbReference type="InterPro" id="IPR016132">
    <property type="entry name" value="Phyto_chromo_attachment"/>
</dbReference>
<accession>A0A3P5XFV2</accession>
<dbReference type="EMBL" id="UXAW01000120">
    <property type="protein sequence ID" value="VDC33654.1"/>
    <property type="molecule type" value="Genomic_DNA"/>
</dbReference>
<evidence type="ECO:0000313" key="3">
    <source>
        <dbReference type="Proteomes" id="UP000277498"/>
    </source>
</evidence>
<dbReference type="SUPFAM" id="SSF55785">
    <property type="entry name" value="PYP-like sensor domain (PAS domain)"/>
    <property type="match status" value="1"/>
</dbReference>